<dbReference type="InterPro" id="IPR002347">
    <property type="entry name" value="SDR_fam"/>
</dbReference>
<dbReference type="PANTHER" id="PTHR48107:SF7">
    <property type="entry name" value="RE15974P"/>
    <property type="match status" value="1"/>
</dbReference>
<sequence length="266" mass="28377">MQNLSEKVILVTGASRGIGATIARDLAAAGAKVIVNYAGSKADAELVVEDIRSAGGEAIAVQADVSQAEQVRRLFDTAIAHFGRIDVLINNAGIMITKMVKDTTDEDFSRMFDINVKGVFNTLREAATRLADNGSIINFSTSVNRIMIPGYATYVATKAAVEQYTRVFAKEVGARGINVNTLSPGPTNTELFTNGKSDETIARLAGLSAFNRIADPEDISRVACFLASDDAKWISAQNIGANGGWHKNRGDVYPFTLVTATSPRTG</sequence>
<comment type="similarity">
    <text evidence="1">Belongs to the short-chain dehydrogenases/reductases (SDR) family.</text>
</comment>
<feature type="domain" description="Ketoreductase" evidence="3">
    <location>
        <begin position="7"/>
        <end position="185"/>
    </location>
</feature>
<reference evidence="4 5" key="1">
    <citation type="submission" date="2024-03" db="EMBL/GenBank/DDBJ databases">
        <title>Chitinophaga caseinilytica sp. nov., a casein hydrolysing bacterium isolated from forest soil.</title>
        <authorList>
            <person name="Lee D.S."/>
            <person name="Han D.M."/>
            <person name="Baek J.H."/>
            <person name="Choi D.G."/>
            <person name="Jeon J.H."/>
            <person name="Jeon C.O."/>
        </authorList>
    </citation>
    <scope>NUCLEOTIDE SEQUENCE [LARGE SCALE GENOMIC DNA]</scope>
    <source>
        <strain evidence="4 5">KACC 19118</strain>
    </source>
</reference>
<name>A0ABZ2YWG0_9BACT</name>
<gene>
    <name evidence="4" type="ORF">WJU22_15155</name>
</gene>
<evidence type="ECO:0000313" key="4">
    <source>
        <dbReference type="EMBL" id="WZN44236.1"/>
    </source>
</evidence>
<keyword evidence="5" id="KW-1185">Reference proteome</keyword>
<evidence type="ECO:0000259" key="3">
    <source>
        <dbReference type="SMART" id="SM00822"/>
    </source>
</evidence>
<dbReference type="PRINTS" id="PR00080">
    <property type="entry name" value="SDRFAMILY"/>
</dbReference>
<protein>
    <submittedName>
        <fullName evidence="4">SDR family oxidoreductase</fullName>
    </submittedName>
</protein>
<dbReference type="InterPro" id="IPR057326">
    <property type="entry name" value="KR_dom"/>
</dbReference>
<dbReference type="Gene3D" id="3.40.50.720">
    <property type="entry name" value="NAD(P)-binding Rossmann-like Domain"/>
    <property type="match status" value="1"/>
</dbReference>
<dbReference type="Pfam" id="PF13561">
    <property type="entry name" value="adh_short_C2"/>
    <property type="match status" value="1"/>
</dbReference>
<accession>A0ABZ2YWG0</accession>
<dbReference type="EMBL" id="CP150096">
    <property type="protein sequence ID" value="WZN44236.1"/>
    <property type="molecule type" value="Genomic_DNA"/>
</dbReference>
<dbReference type="RefSeq" id="WP_341839026.1">
    <property type="nucleotide sequence ID" value="NZ_CP149792.1"/>
</dbReference>
<dbReference type="Proteomes" id="UP001449657">
    <property type="component" value="Chromosome"/>
</dbReference>
<evidence type="ECO:0000256" key="1">
    <source>
        <dbReference type="ARBA" id="ARBA00006484"/>
    </source>
</evidence>
<dbReference type="SUPFAM" id="SSF51735">
    <property type="entry name" value="NAD(P)-binding Rossmann-fold domains"/>
    <property type="match status" value="1"/>
</dbReference>
<dbReference type="PANTHER" id="PTHR48107">
    <property type="entry name" value="NADPH-DEPENDENT ALDEHYDE REDUCTASE-LIKE PROTEIN, CHLOROPLASTIC-RELATED"/>
    <property type="match status" value="1"/>
</dbReference>
<dbReference type="CDD" id="cd05362">
    <property type="entry name" value="THN_reductase-like_SDR_c"/>
    <property type="match status" value="1"/>
</dbReference>
<evidence type="ECO:0000313" key="5">
    <source>
        <dbReference type="Proteomes" id="UP001449657"/>
    </source>
</evidence>
<dbReference type="InterPro" id="IPR036291">
    <property type="entry name" value="NAD(P)-bd_dom_sf"/>
</dbReference>
<dbReference type="PRINTS" id="PR00081">
    <property type="entry name" value="GDHRDH"/>
</dbReference>
<proteinExistence type="inferred from homology"/>
<evidence type="ECO:0000256" key="2">
    <source>
        <dbReference type="ARBA" id="ARBA00023002"/>
    </source>
</evidence>
<keyword evidence="2" id="KW-0560">Oxidoreductase</keyword>
<organism evidence="4 5">
    <name type="scientific">Chitinophaga caseinilytica</name>
    <dbReference type="NCBI Taxonomy" id="2267521"/>
    <lineage>
        <taxon>Bacteria</taxon>
        <taxon>Pseudomonadati</taxon>
        <taxon>Bacteroidota</taxon>
        <taxon>Chitinophagia</taxon>
        <taxon>Chitinophagales</taxon>
        <taxon>Chitinophagaceae</taxon>
        <taxon>Chitinophaga</taxon>
    </lineage>
</organism>
<dbReference type="SMART" id="SM00822">
    <property type="entry name" value="PKS_KR"/>
    <property type="match status" value="1"/>
</dbReference>